<sequence length="626" mass="69348">MAMVEPIFFHPVFKERIWGGRKLEDYGYNLPEGRVGECWLISAHPHGVSEVNGGVFQGKTLPQLWQEYPRLFGDPREGKFPLLIKLLDATRDLSVQVHPDDSYARKHERETYGKTECWYILECGKEAELILGHTAATKEELESMIQTGQWTELLQRIPIQPGDFFFIPSGTVHALCRDTVVLEIQQSSDATYRLYDYDRTDQNGRKRVLHLKKGLDVIQVPHIRSIEERKVFKEGRNLVETLTENNQFSLRKIQLQGELSMSPHRTYALGYLLKGSARMITDGGIHPLKQGDSFLIPHDLGNYSLAGYGELFITEPAPDKGYNMRKKAKAAVDLGGTNLRAAAVLPDGTIGKMLTTQTFAHLGPDDVIHHMIHLLQLLQSEWDFESVGIASPGPLDARRGLILNPPNLPGWKAIPLKERVESALNLPVYIENDANAAALGEALFGAGKGKESVFYMTVSTGIGGGFVYDGKIIRGAHSCAAEIGNMVIDPHGPEHPMLNRGALEVMASGTALNRRIQKEMNHLDSAAALFRSAADGNSSAKQIVDQFLQSLSIGIANIVHVVDPDLLIIGGGVLQSKEWFWEPLLQKVQEYLYPQLRDKVEIKPAALGGNSGLIGAAHLGRRPWNS</sequence>
<evidence type="ECO:0000256" key="4">
    <source>
        <dbReference type="ARBA" id="ARBA00010772"/>
    </source>
</evidence>
<dbReference type="Pfam" id="PF20511">
    <property type="entry name" value="PMI_typeI_cat"/>
    <property type="match status" value="1"/>
</dbReference>
<dbReference type="InterPro" id="IPR014710">
    <property type="entry name" value="RmlC-like_jellyroll"/>
</dbReference>
<evidence type="ECO:0000256" key="2">
    <source>
        <dbReference type="ARBA" id="ARBA00001947"/>
    </source>
</evidence>
<dbReference type="SUPFAM" id="SSF53067">
    <property type="entry name" value="Actin-like ATPase domain"/>
    <property type="match status" value="1"/>
</dbReference>
<protein>
    <recommendedName>
        <fullName evidence="5">mannose-6-phosphate isomerase</fullName>
        <ecNumber evidence="5">5.3.1.8</ecNumber>
    </recommendedName>
    <alternativeName>
        <fullName evidence="9">Phosphohexomutase</fullName>
    </alternativeName>
    <alternativeName>
        <fullName evidence="10">Phosphomannose isomerase</fullName>
    </alternativeName>
</protein>
<name>A0ABQ1GQ97_9BACL</name>
<dbReference type="InterPro" id="IPR000600">
    <property type="entry name" value="ROK"/>
</dbReference>
<dbReference type="EC" id="5.3.1.8" evidence="5"/>
<evidence type="ECO:0000256" key="6">
    <source>
        <dbReference type="ARBA" id="ARBA00022723"/>
    </source>
</evidence>
<evidence type="ECO:0000256" key="5">
    <source>
        <dbReference type="ARBA" id="ARBA00011956"/>
    </source>
</evidence>
<dbReference type="Gene3D" id="3.30.420.40">
    <property type="match status" value="2"/>
</dbReference>
<accession>A0ABQ1GQ97</accession>
<evidence type="ECO:0000256" key="8">
    <source>
        <dbReference type="ARBA" id="ARBA00023235"/>
    </source>
</evidence>
<comment type="caution">
    <text evidence="13">The sequence shown here is derived from an EMBL/GenBank/DDBJ whole genome shotgun (WGS) entry which is preliminary data.</text>
</comment>
<evidence type="ECO:0000256" key="10">
    <source>
        <dbReference type="ARBA" id="ARBA00030762"/>
    </source>
</evidence>
<dbReference type="InterPro" id="IPR001250">
    <property type="entry name" value="Man6P_Isoase-1"/>
</dbReference>
<feature type="domain" description="Phosphomannose isomerase type I catalytic" evidence="11">
    <location>
        <begin position="10"/>
        <end position="106"/>
    </location>
</feature>
<dbReference type="Proteomes" id="UP000617979">
    <property type="component" value="Unassembled WGS sequence"/>
</dbReference>
<dbReference type="InterPro" id="IPR049071">
    <property type="entry name" value="MPI_cupin_dom"/>
</dbReference>
<evidence type="ECO:0000256" key="7">
    <source>
        <dbReference type="ARBA" id="ARBA00022833"/>
    </source>
</evidence>
<dbReference type="Pfam" id="PF00480">
    <property type="entry name" value="ROK"/>
    <property type="match status" value="1"/>
</dbReference>
<keyword evidence="14" id="KW-1185">Reference proteome</keyword>
<keyword evidence="8" id="KW-0413">Isomerase</keyword>
<dbReference type="Pfam" id="PF21621">
    <property type="entry name" value="MPI_cupin_dom"/>
    <property type="match status" value="1"/>
</dbReference>
<dbReference type="InterPro" id="IPR011051">
    <property type="entry name" value="RmlC_Cupin_sf"/>
</dbReference>
<dbReference type="PANTHER" id="PTHR18964:SF149">
    <property type="entry name" value="BIFUNCTIONAL UDP-N-ACETYLGLUCOSAMINE 2-EPIMERASE_N-ACETYLMANNOSAMINE KINASE"/>
    <property type="match status" value="1"/>
</dbReference>
<reference evidence="14" key="1">
    <citation type="journal article" date="2019" name="Int. J. Syst. Evol. Microbiol.">
        <title>The Global Catalogue of Microorganisms (GCM) 10K type strain sequencing project: providing services to taxonomists for standard genome sequencing and annotation.</title>
        <authorList>
            <consortium name="The Broad Institute Genomics Platform"/>
            <consortium name="The Broad Institute Genome Sequencing Center for Infectious Disease"/>
            <person name="Wu L."/>
            <person name="Ma J."/>
        </authorList>
    </citation>
    <scope>NUCLEOTIDE SEQUENCE [LARGE SCALE GENOMIC DNA]</scope>
    <source>
        <strain evidence="14">CGMCC 1.12404</strain>
    </source>
</reference>
<proteinExistence type="inferred from homology"/>
<dbReference type="Gene3D" id="2.60.120.10">
    <property type="entry name" value="Jelly Rolls"/>
    <property type="match status" value="2"/>
</dbReference>
<dbReference type="SUPFAM" id="SSF51182">
    <property type="entry name" value="RmlC-like cupins"/>
    <property type="match status" value="1"/>
</dbReference>
<dbReference type="EMBL" id="BMEX01000006">
    <property type="protein sequence ID" value="GGA48050.1"/>
    <property type="molecule type" value="Genomic_DNA"/>
</dbReference>
<keyword evidence="6" id="KW-0479">Metal-binding</keyword>
<dbReference type="InterPro" id="IPR043129">
    <property type="entry name" value="ATPase_NBD"/>
</dbReference>
<dbReference type="NCBIfam" id="TIGR00218">
    <property type="entry name" value="manA"/>
    <property type="match status" value="1"/>
</dbReference>
<organism evidence="13 14">
    <name type="scientific">Kroppenstedtia guangzhouensis</name>
    <dbReference type="NCBI Taxonomy" id="1274356"/>
    <lineage>
        <taxon>Bacteria</taxon>
        <taxon>Bacillati</taxon>
        <taxon>Bacillota</taxon>
        <taxon>Bacilli</taxon>
        <taxon>Bacillales</taxon>
        <taxon>Thermoactinomycetaceae</taxon>
        <taxon>Kroppenstedtia</taxon>
    </lineage>
</organism>
<evidence type="ECO:0000256" key="9">
    <source>
        <dbReference type="ARBA" id="ARBA00029741"/>
    </source>
</evidence>
<dbReference type="CDD" id="cd07010">
    <property type="entry name" value="cupin_PMI_type_I_N_bac"/>
    <property type="match status" value="1"/>
</dbReference>
<comment type="cofactor">
    <cofactor evidence="2">
        <name>Zn(2+)</name>
        <dbReference type="ChEBI" id="CHEBI:29105"/>
    </cofactor>
</comment>
<comment type="similarity">
    <text evidence="3">Belongs to the ROK (NagC/XylR) family.</text>
</comment>
<evidence type="ECO:0000259" key="11">
    <source>
        <dbReference type="Pfam" id="PF20511"/>
    </source>
</evidence>
<comment type="catalytic activity">
    <reaction evidence="1">
        <text>D-mannose 6-phosphate = D-fructose 6-phosphate</text>
        <dbReference type="Rhea" id="RHEA:12356"/>
        <dbReference type="ChEBI" id="CHEBI:58735"/>
        <dbReference type="ChEBI" id="CHEBI:61527"/>
        <dbReference type="EC" id="5.3.1.8"/>
    </reaction>
</comment>
<dbReference type="RefSeq" id="WP_188432532.1">
    <property type="nucleotide sequence ID" value="NZ_BMEX01000006.1"/>
</dbReference>
<evidence type="ECO:0000256" key="1">
    <source>
        <dbReference type="ARBA" id="ARBA00000757"/>
    </source>
</evidence>
<dbReference type="InterPro" id="IPR046457">
    <property type="entry name" value="PMI_typeI_cat"/>
</dbReference>
<comment type="similarity">
    <text evidence="4">Belongs to the mannose-6-phosphate isomerase type 1 family.</text>
</comment>
<dbReference type="CDD" id="cd24068">
    <property type="entry name" value="ASKHA_NBD_ROK_FnNanK-like"/>
    <property type="match status" value="1"/>
</dbReference>
<evidence type="ECO:0000313" key="13">
    <source>
        <dbReference type="EMBL" id="GGA48050.1"/>
    </source>
</evidence>
<evidence type="ECO:0000256" key="3">
    <source>
        <dbReference type="ARBA" id="ARBA00006479"/>
    </source>
</evidence>
<feature type="domain" description="Mannose-6-phosphate isomerase cupin" evidence="12">
    <location>
        <begin position="241"/>
        <end position="313"/>
    </location>
</feature>
<evidence type="ECO:0000259" key="12">
    <source>
        <dbReference type="Pfam" id="PF21621"/>
    </source>
</evidence>
<keyword evidence="7" id="KW-0862">Zinc</keyword>
<evidence type="ECO:0000313" key="14">
    <source>
        <dbReference type="Proteomes" id="UP000617979"/>
    </source>
</evidence>
<gene>
    <name evidence="13" type="ORF">GCM10007416_21540</name>
</gene>
<dbReference type="PANTHER" id="PTHR18964">
    <property type="entry name" value="ROK (REPRESSOR, ORF, KINASE) FAMILY"/>
    <property type="match status" value="1"/>
</dbReference>